<dbReference type="InParanoid" id="D8UM28"/>
<dbReference type="InterPro" id="IPR037239">
    <property type="entry name" value="OSBP_sf"/>
</dbReference>
<accession>D8UM28</accession>
<evidence type="ECO:0000313" key="3">
    <source>
        <dbReference type="EMBL" id="EFJ39220.1"/>
    </source>
</evidence>
<dbReference type="AlphaFoldDB" id="D8UM28"/>
<comment type="similarity">
    <text evidence="1">Belongs to the OSBP family.</text>
</comment>
<evidence type="ECO:0000256" key="2">
    <source>
        <dbReference type="ARBA" id="ARBA00022553"/>
    </source>
</evidence>
<dbReference type="PANTHER" id="PTHR10972">
    <property type="entry name" value="OXYSTEROL-BINDING PROTEIN-RELATED"/>
    <property type="match status" value="1"/>
</dbReference>
<keyword evidence="2" id="KW-0597">Phosphoprotein</keyword>
<dbReference type="KEGG" id="vcn:VOLCADRAFT_101230"/>
<sequence>DTARLIIKPCRGYPYLRERGKCEGVVCDAEGREVGLGGGGGPMSPISSPSTEPQLIWSKEPELPNPTEQYCMTRFALGLNDPADPVVPHLPPTDARFRPDMRALELGEWNRATSSALADH</sequence>
<dbReference type="PANTHER" id="PTHR10972:SF205">
    <property type="entry name" value="OXYSTEROL-BINDING PROTEIN 1"/>
    <property type="match status" value="1"/>
</dbReference>
<dbReference type="GO" id="GO:0005829">
    <property type="term" value="C:cytosol"/>
    <property type="evidence" value="ECO:0007669"/>
    <property type="project" value="TreeGrafter"/>
</dbReference>
<evidence type="ECO:0000313" key="4">
    <source>
        <dbReference type="Proteomes" id="UP000001058"/>
    </source>
</evidence>
<dbReference type="Pfam" id="PF01237">
    <property type="entry name" value="Oxysterol_BP"/>
    <property type="match status" value="1"/>
</dbReference>
<dbReference type="GO" id="GO:0016020">
    <property type="term" value="C:membrane"/>
    <property type="evidence" value="ECO:0007669"/>
    <property type="project" value="TreeGrafter"/>
</dbReference>
<dbReference type="eggNOG" id="KOG1737">
    <property type="taxonomic scope" value="Eukaryota"/>
</dbReference>
<proteinExistence type="inferred from homology"/>
<dbReference type="SUPFAM" id="SSF144000">
    <property type="entry name" value="Oxysterol-binding protein-like"/>
    <property type="match status" value="1"/>
</dbReference>
<reference evidence="3 4" key="1">
    <citation type="journal article" date="2010" name="Science">
        <title>Genomic analysis of organismal complexity in the multicellular green alga Volvox carteri.</title>
        <authorList>
            <person name="Prochnik S.E."/>
            <person name="Umen J."/>
            <person name="Nedelcu A.M."/>
            <person name="Hallmann A."/>
            <person name="Miller S.M."/>
            <person name="Nishii I."/>
            <person name="Ferris P."/>
            <person name="Kuo A."/>
            <person name="Mitros T."/>
            <person name="Fritz-Laylin L.K."/>
            <person name="Hellsten U."/>
            <person name="Chapman J."/>
            <person name="Simakov O."/>
            <person name="Rensing S.A."/>
            <person name="Terry A."/>
            <person name="Pangilinan J."/>
            <person name="Kapitonov V."/>
            <person name="Jurka J."/>
            <person name="Salamov A."/>
            <person name="Shapiro H."/>
            <person name="Schmutz J."/>
            <person name="Grimwood J."/>
            <person name="Lindquist E."/>
            <person name="Lucas S."/>
            <person name="Grigoriev I.V."/>
            <person name="Schmitt R."/>
            <person name="Kirk D."/>
            <person name="Rokhsar D.S."/>
        </authorList>
    </citation>
    <scope>NUCLEOTIDE SEQUENCE [LARGE SCALE GENOMIC DNA]</scope>
    <source>
        <strain evidence="4">f. Nagariensis / Eve</strain>
    </source>
</reference>
<feature type="non-terminal residue" evidence="3">
    <location>
        <position position="1"/>
    </location>
</feature>
<name>D8UM28_VOLCA</name>
<dbReference type="OrthoDB" id="1914979at2759"/>
<dbReference type="GeneID" id="9614671"/>
<dbReference type="EMBL" id="GL378816">
    <property type="protein sequence ID" value="EFJ39220.1"/>
    <property type="molecule type" value="Genomic_DNA"/>
</dbReference>
<evidence type="ECO:0000256" key="1">
    <source>
        <dbReference type="ARBA" id="ARBA00008842"/>
    </source>
</evidence>
<gene>
    <name evidence="3" type="ORF">VOLCADRAFT_101230</name>
</gene>
<dbReference type="GO" id="GO:0032934">
    <property type="term" value="F:sterol binding"/>
    <property type="evidence" value="ECO:0007669"/>
    <property type="project" value="TreeGrafter"/>
</dbReference>
<protein>
    <submittedName>
        <fullName evidence="3">Uncharacterized protein</fullName>
    </submittedName>
</protein>
<dbReference type="InterPro" id="IPR000648">
    <property type="entry name" value="Oxysterol-bd"/>
</dbReference>
<dbReference type="RefSeq" id="XP_002959714.1">
    <property type="nucleotide sequence ID" value="XM_002959668.1"/>
</dbReference>
<organism evidence="4">
    <name type="scientific">Volvox carteri f. nagariensis</name>
    <dbReference type="NCBI Taxonomy" id="3068"/>
    <lineage>
        <taxon>Eukaryota</taxon>
        <taxon>Viridiplantae</taxon>
        <taxon>Chlorophyta</taxon>
        <taxon>core chlorophytes</taxon>
        <taxon>Chlorophyceae</taxon>
        <taxon>CS clade</taxon>
        <taxon>Chlamydomonadales</taxon>
        <taxon>Volvocaceae</taxon>
        <taxon>Volvox</taxon>
    </lineage>
</organism>
<dbReference type="Proteomes" id="UP000001058">
    <property type="component" value="Unassembled WGS sequence"/>
</dbReference>
<keyword evidence="4" id="KW-1185">Reference proteome</keyword>